<name>A0A644W613_9ZZZZ</name>
<organism evidence="1">
    <name type="scientific">bioreactor metagenome</name>
    <dbReference type="NCBI Taxonomy" id="1076179"/>
    <lineage>
        <taxon>unclassified sequences</taxon>
        <taxon>metagenomes</taxon>
        <taxon>ecological metagenomes</taxon>
    </lineage>
</organism>
<dbReference type="AlphaFoldDB" id="A0A644W613"/>
<proteinExistence type="predicted"/>
<dbReference type="EMBL" id="VSSQ01000650">
    <property type="protein sequence ID" value="MPL99161.1"/>
    <property type="molecule type" value="Genomic_DNA"/>
</dbReference>
<gene>
    <name evidence="1" type="ORF">SDC9_45377</name>
</gene>
<accession>A0A644W613</accession>
<sequence length="122" mass="13442">MKLITFFIAAIATAASLNINAQNTYKIFLAGQSTDTLSRKEITANPVVSIIGIPNAVESFELSFLNSNGDLIVVPSGSNLLTQRMLEIIQDTSVNKIFIENIVFMINDEKKTAPGRRFYLKS</sequence>
<evidence type="ECO:0000313" key="1">
    <source>
        <dbReference type="EMBL" id="MPL99161.1"/>
    </source>
</evidence>
<reference evidence="1" key="1">
    <citation type="submission" date="2019-08" db="EMBL/GenBank/DDBJ databases">
        <authorList>
            <person name="Kucharzyk K."/>
            <person name="Murdoch R.W."/>
            <person name="Higgins S."/>
            <person name="Loffler F."/>
        </authorList>
    </citation>
    <scope>NUCLEOTIDE SEQUENCE</scope>
</reference>
<comment type="caution">
    <text evidence="1">The sequence shown here is derived from an EMBL/GenBank/DDBJ whole genome shotgun (WGS) entry which is preliminary data.</text>
</comment>
<protein>
    <submittedName>
        <fullName evidence="1">Uncharacterized protein</fullName>
    </submittedName>
</protein>